<feature type="region of interest" description="Disordered" evidence="1">
    <location>
        <begin position="290"/>
        <end position="345"/>
    </location>
</feature>
<evidence type="ECO:0000313" key="2">
    <source>
        <dbReference type="EMBL" id="KAK5089755.1"/>
    </source>
</evidence>
<dbReference type="EMBL" id="JAVRRG010000071">
    <property type="protein sequence ID" value="KAK5089755.1"/>
    <property type="molecule type" value="Genomic_DNA"/>
</dbReference>
<accession>A0ABR0K7N8</accession>
<protein>
    <submittedName>
        <fullName evidence="2">Uncharacterized protein</fullName>
    </submittedName>
</protein>
<organism evidence="2 3">
    <name type="scientific">Lithohypha guttulata</name>
    <dbReference type="NCBI Taxonomy" id="1690604"/>
    <lineage>
        <taxon>Eukaryota</taxon>
        <taxon>Fungi</taxon>
        <taxon>Dikarya</taxon>
        <taxon>Ascomycota</taxon>
        <taxon>Pezizomycotina</taxon>
        <taxon>Eurotiomycetes</taxon>
        <taxon>Chaetothyriomycetidae</taxon>
        <taxon>Chaetothyriales</taxon>
        <taxon>Trichomeriaceae</taxon>
        <taxon>Lithohypha</taxon>
    </lineage>
</organism>
<name>A0ABR0K7N8_9EURO</name>
<proteinExistence type="predicted"/>
<feature type="compositionally biased region" description="Polar residues" evidence="1">
    <location>
        <begin position="310"/>
        <end position="333"/>
    </location>
</feature>
<gene>
    <name evidence="2" type="ORF">LTR24_005916</name>
</gene>
<evidence type="ECO:0000313" key="3">
    <source>
        <dbReference type="Proteomes" id="UP001345013"/>
    </source>
</evidence>
<comment type="caution">
    <text evidence="2">The sequence shown here is derived from an EMBL/GenBank/DDBJ whole genome shotgun (WGS) entry which is preliminary data.</text>
</comment>
<evidence type="ECO:0000256" key="1">
    <source>
        <dbReference type="SAM" id="MobiDB-lite"/>
    </source>
</evidence>
<keyword evidence="3" id="KW-1185">Reference proteome</keyword>
<reference evidence="2 3" key="1">
    <citation type="submission" date="2023-08" db="EMBL/GenBank/DDBJ databases">
        <title>Black Yeasts Isolated from many extreme environments.</title>
        <authorList>
            <person name="Coleine C."/>
            <person name="Stajich J.E."/>
            <person name="Selbmann L."/>
        </authorList>
    </citation>
    <scope>NUCLEOTIDE SEQUENCE [LARGE SCALE GENOMIC DNA]</scope>
    <source>
        <strain evidence="2 3">CCFEE 5885</strain>
    </source>
</reference>
<sequence length="345" mass="37968">MLILTQDTYTTQIAALRLSEPARYDELMADVPDTLQLTYMGSMGSYEQMDFDLPAVSPDIYFRIDWDEPQSTAEIVVSKSQTNNDYTLPKLRYDPTAPGCATEDNFEEYVARRLLLPTKQKSKVFNLHPAIVAGIEPDEGLQRAGAQVANNLEILGSDNSPAVILSESELAESLMTGSPEYREASRSLPKHDPVLTKWVTAGSAFDLKRATIRQRLRSSSISSEYPSLLPDTGESWETMTAVTTTDWRSTGHRTIHHTDREPLGIVPTIPGRTITNPTAKFGSRAEIPQRGQCVPDRHSASQPPEGFSSHIITTSEPVDMASGTNSIGNQARSASPHVRSKRAHG</sequence>
<dbReference type="Proteomes" id="UP001345013">
    <property type="component" value="Unassembled WGS sequence"/>
</dbReference>